<dbReference type="Pfam" id="PF13460">
    <property type="entry name" value="NAD_binding_10"/>
    <property type="match status" value="1"/>
</dbReference>
<keyword evidence="3" id="KW-1185">Reference proteome</keyword>
<accession>A0ABR5IB31</accession>
<evidence type="ECO:0000313" key="3">
    <source>
        <dbReference type="Proteomes" id="UP000037247"/>
    </source>
</evidence>
<feature type="domain" description="NAD(P)-binding" evidence="1">
    <location>
        <begin position="7"/>
        <end position="119"/>
    </location>
</feature>
<proteinExistence type="predicted"/>
<reference evidence="2 3" key="1">
    <citation type="submission" date="2015-05" db="EMBL/GenBank/DDBJ databases">
        <title>Draft genome sequence of the bacterium Gordonia jacobaea a new member of the Gordonia genus.</title>
        <authorList>
            <person name="Jimenez-Galisteo G."/>
            <person name="Dominguez A."/>
            <person name="Munoz E."/>
            <person name="Vinas M."/>
        </authorList>
    </citation>
    <scope>NUCLEOTIDE SEQUENCE [LARGE SCALE GENOMIC DNA]</scope>
    <source>
        <strain evidence="3">mv1</strain>
    </source>
</reference>
<protein>
    <submittedName>
        <fullName evidence="2">NmrA family transcriptional regulator</fullName>
    </submittedName>
</protein>
<organism evidence="2 3">
    <name type="scientific">Gordonia jacobaea</name>
    <dbReference type="NCBI Taxonomy" id="122202"/>
    <lineage>
        <taxon>Bacteria</taxon>
        <taxon>Bacillati</taxon>
        <taxon>Actinomycetota</taxon>
        <taxon>Actinomycetes</taxon>
        <taxon>Mycobacteriales</taxon>
        <taxon>Gordoniaceae</taxon>
        <taxon>Gordonia</taxon>
    </lineage>
</organism>
<dbReference type="SUPFAM" id="SSF51735">
    <property type="entry name" value="NAD(P)-binding Rossmann-fold domains"/>
    <property type="match status" value="1"/>
</dbReference>
<dbReference type="InterPro" id="IPR051207">
    <property type="entry name" value="ComplexI_NDUFA9_subunit"/>
</dbReference>
<evidence type="ECO:0000313" key="2">
    <source>
        <dbReference type="EMBL" id="KNA90886.1"/>
    </source>
</evidence>
<dbReference type="EMBL" id="LDTZ01000018">
    <property type="protein sequence ID" value="KNA90886.1"/>
    <property type="molecule type" value="Genomic_DNA"/>
</dbReference>
<dbReference type="PANTHER" id="PTHR12126">
    <property type="entry name" value="NADH-UBIQUINONE OXIDOREDUCTASE 39 KDA SUBUNIT-RELATED"/>
    <property type="match status" value="1"/>
</dbReference>
<dbReference type="InterPro" id="IPR016040">
    <property type="entry name" value="NAD(P)-bd_dom"/>
</dbReference>
<evidence type="ECO:0000259" key="1">
    <source>
        <dbReference type="Pfam" id="PF13460"/>
    </source>
</evidence>
<dbReference type="RefSeq" id="WP_049699824.1">
    <property type="nucleotide sequence ID" value="NZ_LDTZ01000018.1"/>
</dbReference>
<sequence>MTTVVFGASGEIGALLADDLERRGEKVVRAQRSSGVDAYAGTGVREACAGADTVIDCTNVMTTRGSKAVDFFSTVARTIAEAAAAAGVQRVVCVSIINAADPAVNAKFGYYQGKAAQEQTYADNVDAGHLQIIRSAQWYELAGQMLTRARLGPIAMAPRMVCRPLAAVDAAGLIADAVLSDDPSDRQIAGPGQHDLVDLARAVARRDGSPRWVVAVPFGGKAFRDGGLMPRGAFDKTSTTFDEWLETTPPTTERVNR</sequence>
<dbReference type="Gene3D" id="3.40.50.720">
    <property type="entry name" value="NAD(P)-binding Rossmann-like Domain"/>
    <property type="match status" value="1"/>
</dbReference>
<dbReference type="InterPro" id="IPR036291">
    <property type="entry name" value="NAD(P)-bd_dom_sf"/>
</dbReference>
<dbReference type="Proteomes" id="UP000037247">
    <property type="component" value="Unassembled WGS sequence"/>
</dbReference>
<comment type="caution">
    <text evidence="2">The sequence shown here is derived from an EMBL/GenBank/DDBJ whole genome shotgun (WGS) entry which is preliminary data.</text>
</comment>
<gene>
    <name evidence="2" type="ORF">ABW18_14440</name>
</gene>
<name>A0ABR5IB31_9ACTN</name>
<dbReference type="PANTHER" id="PTHR12126:SF11">
    <property type="entry name" value="NADH DEHYDROGENASE [UBIQUINONE] 1 ALPHA SUBCOMPLEX SUBUNIT 9, MITOCHONDRIAL"/>
    <property type="match status" value="1"/>
</dbReference>